<dbReference type="OrthoDB" id="3854834at2"/>
<dbReference type="KEGG" id="scw:TU94_32085"/>
<evidence type="ECO:0000313" key="1">
    <source>
        <dbReference type="EMBL" id="AJP05366.1"/>
    </source>
</evidence>
<gene>
    <name evidence="1" type="ORF">TU94_32085</name>
</gene>
<dbReference type="HOGENOM" id="CLU_1309503_0_0_11"/>
<evidence type="ECO:0000313" key="2">
    <source>
        <dbReference type="Proteomes" id="UP000032234"/>
    </source>
</evidence>
<keyword evidence="2" id="KW-1185">Reference proteome</keyword>
<dbReference type="AlphaFoldDB" id="A0A0C5GLJ1"/>
<evidence type="ECO:0008006" key="3">
    <source>
        <dbReference type="Google" id="ProtNLM"/>
    </source>
</evidence>
<reference evidence="1 2" key="1">
    <citation type="submission" date="2015-02" db="EMBL/GenBank/DDBJ databases">
        <title>Genome sequence of thermotolerant Streptomyces cyaneogriseus subsp. Noncyanogenus NMWT1, the producer of nematocidal antibiotics nemadectin.</title>
        <authorList>
            <person name="Wang H."/>
            <person name="Li C."/>
            <person name="Xiang W."/>
            <person name="Wang X."/>
        </authorList>
    </citation>
    <scope>NUCLEOTIDE SEQUENCE [LARGE SCALE GENOMIC DNA]</scope>
    <source>
        <strain evidence="1 2">NMWT 1</strain>
    </source>
</reference>
<proteinExistence type="predicted"/>
<protein>
    <recommendedName>
        <fullName evidence="3">SUKH-4 multi-domain protein</fullName>
    </recommendedName>
</protein>
<dbReference type="Proteomes" id="UP000032234">
    <property type="component" value="Chromosome"/>
</dbReference>
<dbReference type="InterPro" id="IPR025851">
    <property type="entry name" value="SUKH-4"/>
</dbReference>
<name>A0A0C5GLJ1_9ACTN</name>
<dbReference type="RefSeq" id="WP_044387047.1">
    <property type="nucleotide sequence ID" value="NZ_CP010849.1"/>
</dbReference>
<dbReference type="PATRIC" id="fig|477245.3.peg.6832"/>
<dbReference type="EMBL" id="CP010849">
    <property type="protein sequence ID" value="AJP05366.1"/>
    <property type="molecule type" value="Genomic_DNA"/>
</dbReference>
<organism evidence="1 2">
    <name type="scientific">Streptomyces cyaneogriseus subsp. noncyanogenus</name>
    <dbReference type="NCBI Taxonomy" id="477245"/>
    <lineage>
        <taxon>Bacteria</taxon>
        <taxon>Bacillati</taxon>
        <taxon>Actinomycetota</taxon>
        <taxon>Actinomycetes</taxon>
        <taxon>Kitasatosporales</taxon>
        <taxon>Streptomycetaceae</taxon>
        <taxon>Streptomyces</taxon>
    </lineage>
</organism>
<accession>A0A0C5GLJ1</accession>
<dbReference type="Pfam" id="PF14435">
    <property type="entry name" value="SUKH-4"/>
    <property type="match status" value="1"/>
</dbReference>
<sequence>MPKLVDRSMMESVFPPENLQIWEIGKLPAGICESARSVLTDVGLPHDRNSFFRLDGWLLEGENPPNTFRRCAELDYFCRYRDVPTGWEDWLVMGEIFYDVVALDPTSGLVYCLPDGEYRAMLLNQSLESFVYFTYLLEGERPNYDFSVSDEIPDSEGVAISLRERMVHADPLPFEGTEPAWSENFDWETEEAPQMPTWDVVLSNVYDSVG</sequence>